<dbReference type="EMBL" id="JACBXS010000008">
    <property type="protein sequence ID" value="NYS24502.1"/>
    <property type="molecule type" value="Genomic_DNA"/>
</dbReference>
<accession>A0A7Z0KX10</accession>
<dbReference type="Proteomes" id="UP000529417">
    <property type="component" value="Unassembled WGS sequence"/>
</dbReference>
<name>A0A7Z0KX10_9RHOB</name>
<dbReference type="Pfam" id="PF12073">
    <property type="entry name" value="DUF3553"/>
    <property type="match status" value="1"/>
</dbReference>
<reference evidence="1 2" key="1">
    <citation type="journal article" date="2000" name="Arch. Microbiol.">
        <title>Rhodobaca bogoriensis gen. nov. and sp. nov., an alkaliphilic purple nonsulfur bacterium from African Rift Valley soda lakes.</title>
        <authorList>
            <person name="Milford A.D."/>
            <person name="Achenbach L.A."/>
            <person name="Jung D.O."/>
            <person name="Madigan M.T."/>
        </authorList>
    </citation>
    <scope>NUCLEOTIDE SEQUENCE [LARGE SCALE GENOMIC DNA]</scope>
    <source>
        <strain evidence="1 2">2376</strain>
    </source>
</reference>
<protein>
    <submittedName>
        <fullName evidence="1">DUF3553 domain-containing protein</fullName>
    </submittedName>
</protein>
<organism evidence="1 2">
    <name type="scientific">Rhabdonatronobacter sediminivivens</name>
    <dbReference type="NCBI Taxonomy" id="2743469"/>
    <lineage>
        <taxon>Bacteria</taxon>
        <taxon>Pseudomonadati</taxon>
        <taxon>Pseudomonadota</taxon>
        <taxon>Alphaproteobacteria</taxon>
        <taxon>Rhodobacterales</taxon>
        <taxon>Paracoccaceae</taxon>
        <taxon>Rhabdonatronobacter</taxon>
    </lineage>
</organism>
<evidence type="ECO:0000313" key="2">
    <source>
        <dbReference type="Proteomes" id="UP000529417"/>
    </source>
</evidence>
<dbReference type="RefSeq" id="WP_179905196.1">
    <property type="nucleotide sequence ID" value="NZ_JACBXS010000008.1"/>
</dbReference>
<comment type="caution">
    <text evidence="1">The sequence shown here is derived from an EMBL/GenBank/DDBJ whole genome shotgun (WGS) entry which is preliminary data.</text>
</comment>
<gene>
    <name evidence="1" type="ORF">HUK65_05810</name>
</gene>
<dbReference type="AlphaFoldDB" id="A0A7Z0KX10"/>
<evidence type="ECO:0000313" key="1">
    <source>
        <dbReference type="EMBL" id="NYS24502.1"/>
    </source>
</evidence>
<proteinExistence type="predicted"/>
<dbReference type="InterPro" id="IPR021938">
    <property type="entry name" value="DUF3553"/>
</dbReference>
<sequence length="60" mass="6602">MTYPASLLEPGMLVRAPEKPEWGVGQVQSRIGTRVTVNFQHEGKLTIDAELVPLVPDTDI</sequence>
<keyword evidence="2" id="KW-1185">Reference proteome</keyword>